<dbReference type="Proteomes" id="UP000075883">
    <property type="component" value="Unassembled WGS sequence"/>
</dbReference>
<dbReference type="EnsemblMetazoa" id="ACUA017530-RA">
    <property type="protein sequence ID" value="ACUA017530-PA"/>
    <property type="gene ID" value="ACUA017530"/>
</dbReference>
<feature type="region of interest" description="Disordered" evidence="1">
    <location>
        <begin position="515"/>
        <end position="537"/>
    </location>
</feature>
<evidence type="ECO:0000313" key="3">
    <source>
        <dbReference type="Proteomes" id="UP000075883"/>
    </source>
</evidence>
<organism evidence="2 3">
    <name type="scientific">Anopheles culicifacies</name>
    <dbReference type="NCBI Taxonomy" id="139723"/>
    <lineage>
        <taxon>Eukaryota</taxon>
        <taxon>Metazoa</taxon>
        <taxon>Ecdysozoa</taxon>
        <taxon>Arthropoda</taxon>
        <taxon>Hexapoda</taxon>
        <taxon>Insecta</taxon>
        <taxon>Pterygota</taxon>
        <taxon>Neoptera</taxon>
        <taxon>Endopterygota</taxon>
        <taxon>Diptera</taxon>
        <taxon>Nematocera</taxon>
        <taxon>Culicoidea</taxon>
        <taxon>Culicidae</taxon>
        <taxon>Anophelinae</taxon>
        <taxon>Anopheles</taxon>
        <taxon>culicifacies species complex</taxon>
    </lineage>
</organism>
<name>A0A182MG68_9DIPT</name>
<feature type="compositionally biased region" description="Polar residues" evidence="1">
    <location>
        <begin position="615"/>
        <end position="624"/>
    </location>
</feature>
<feature type="compositionally biased region" description="Polar residues" evidence="1">
    <location>
        <begin position="592"/>
        <end position="608"/>
    </location>
</feature>
<dbReference type="AlphaFoldDB" id="A0A182MG68"/>
<keyword evidence="3" id="KW-1185">Reference proteome</keyword>
<feature type="compositionally biased region" description="Basic and acidic residues" evidence="1">
    <location>
        <begin position="365"/>
        <end position="374"/>
    </location>
</feature>
<proteinExistence type="predicted"/>
<sequence>MSNTPTSSRQSCTTIQRDIREVMAHISRKRPRPLLPPRQQELETHTSKKPTGPIVSSKVSTKAGSSNGIASKTSAETVSHDIKQPPNKRRKNQTQGDDAKEELLENAYARHLFFRYTNITEVAAKRYPERSATTHEYVANKLYRKYVLEPKLRIRKDLHEVRFQTRYHEGLFRMAIQMPITSTEEHTIYKRKLATVGIKQQCFVDMTVNNQVLEYQGKIVETLKERFENWSGKLDKLSTYLMRHQQQRELDDNNFRTRLVHSSSLKGSWPVRLPHVVERLVQEYRLPSEKRNNLLWSVLRFNNERFDEKYETGGYSRFQNVVCVPPDERIYPPLTTAPVQEGTPPAEDCEMPMAPEEATSSAVQTKEKRPEEPRNGTQTSSPLRIVSSYSLPPNSMMITNESWEREIEISPSALARQAKNNEPSAKPTSVAQDQPHRTDTNQPKPKSWRKDPILRAPCPIRAACISYESSTSADLTENQNDTNETSTTNNQSIAFVSIRQENFSQNTVDAVFQSESVEEHRQGTTPSQDSAPPDTEHFTPFVTSTQNQSQTTKLPSENLPVANEVTQDPLHVTAQTSTIEPFYVVELTSSNETGRQNANTQTPSQPSSAIPPFQLANSAPNEQSPPIAKADSEPLAMVNYNIKRESLTDAQTQTDSSGYADYVEILPSPASCITIADDSSTDEFNTSLDPINERVCQILTRAAESTTEQAAKVVEPNTTEGSKD</sequence>
<accession>A0A182MG68</accession>
<feature type="compositionally biased region" description="Polar residues" evidence="1">
    <location>
        <begin position="418"/>
        <end position="432"/>
    </location>
</feature>
<feature type="region of interest" description="Disordered" evidence="1">
    <location>
        <begin position="1"/>
        <end position="98"/>
    </location>
</feature>
<feature type="compositionally biased region" description="Polar residues" evidence="1">
    <location>
        <begin position="1"/>
        <end position="16"/>
    </location>
</feature>
<feature type="compositionally biased region" description="Polar residues" evidence="1">
    <location>
        <begin position="57"/>
        <end position="77"/>
    </location>
</feature>
<feature type="compositionally biased region" description="Polar residues" evidence="1">
    <location>
        <begin position="375"/>
        <end position="394"/>
    </location>
</feature>
<dbReference type="VEuPathDB" id="VectorBase:ACUA017530"/>
<feature type="region of interest" description="Disordered" evidence="1">
    <location>
        <begin position="417"/>
        <end position="453"/>
    </location>
</feature>
<reference evidence="3" key="1">
    <citation type="submission" date="2013-09" db="EMBL/GenBank/DDBJ databases">
        <title>The Genome Sequence of Anopheles culicifacies species A.</title>
        <authorList>
            <consortium name="The Broad Institute Genomics Platform"/>
            <person name="Neafsey D.E."/>
            <person name="Besansky N."/>
            <person name="Howell P."/>
            <person name="Walton C."/>
            <person name="Young S.K."/>
            <person name="Zeng Q."/>
            <person name="Gargeya S."/>
            <person name="Fitzgerald M."/>
            <person name="Haas B."/>
            <person name="Abouelleil A."/>
            <person name="Allen A.W."/>
            <person name="Alvarado L."/>
            <person name="Arachchi H.M."/>
            <person name="Berlin A.M."/>
            <person name="Chapman S.B."/>
            <person name="Gainer-Dewar J."/>
            <person name="Goldberg J."/>
            <person name="Griggs A."/>
            <person name="Gujja S."/>
            <person name="Hansen M."/>
            <person name="Howarth C."/>
            <person name="Imamovic A."/>
            <person name="Ireland A."/>
            <person name="Larimer J."/>
            <person name="McCowan C."/>
            <person name="Murphy C."/>
            <person name="Pearson M."/>
            <person name="Poon T.W."/>
            <person name="Priest M."/>
            <person name="Roberts A."/>
            <person name="Saif S."/>
            <person name="Shea T."/>
            <person name="Sisk P."/>
            <person name="Sykes S."/>
            <person name="Wortman J."/>
            <person name="Nusbaum C."/>
            <person name="Birren B."/>
        </authorList>
    </citation>
    <scope>NUCLEOTIDE SEQUENCE [LARGE SCALE GENOMIC DNA]</scope>
    <source>
        <strain evidence="3">A-37</strain>
    </source>
</reference>
<feature type="region of interest" description="Disordered" evidence="1">
    <location>
        <begin position="592"/>
        <end position="632"/>
    </location>
</feature>
<feature type="region of interest" description="Disordered" evidence="1">
    <location>
        <begin position="333"/>
        <end position="394"/>
    </location>
</feature>
<feature type="region of interest" description="Disordered" evidence="1">
    <location>
        <begin position="705"/>
        <end position="724"/>
    </location>
</feature>
<dbReference type="EMBL" id="AXCM01013580">
    <property type="status" value="NOT_ANNOTATED_CDS"/>
    <property type="molecule type" value="Genomic_DNA"/>
</dbReference>
<evidence type="ECO:0000256" key="1">
    <source>
        <dbReference type="SAM" id="MobiDB-lite"/>
    </source>
</evidence>
<reference evidence="2" key="2">
    <citation type="submission" date="2020-05" db="UniProtKB">
        <authorList>
            <consortium name="EnsemblMetazoa"/>
        </authorList>
    </citation>
    <scope>IDENTIFICATION</scope>
    <source>
        <strain evidence="2">A-37</strain>
    </source>
</reference>
<evidence type="ECO:0000313" key="2">
    <source>
        <dbReference type="EnsemblMetazoa" id="ACUA017530-PA"/>
    </source>
</evidence>
<protein>
    <submittedName>
        <fullName evidence="2">Uncharacterized protein</fullName>
    </submittedName>
</protein>